<dbReference type="OrthoDB" id="5946976at2759"/>
<dbReference type="STRING" id="27342.A0A0H2RPK1"/>
<evidence type="ECO:0000313" key="6">
    <source>
        <dbReference type="Proteomes" id="UP000053477"/>
    </source>
</evidence>
<evidence type="ECO:0000256" key="1">
    <source>
        <dbReference type="ARBA" id="ARBA00038215"/>
    </source>
</evidence>
<accession>A0A0H2RPK1</accession>
<evidence type="ECO:0000259" key="4">
    <source>
        <dbReference type="Pfam" id="PF00144"/>
    </source>
</evidence>
<dbReference type="PANTHER" id="PTHR46825">
    <property type="entry name" value="D-ALANYL-D-ALANINE-CARBOXYPEPTIDASE/ENDOPEPTIDASE AMPH"/>
    <property type="match status" value="1"/>
</dbReference>
<sequence length="587" mass="65356">MFIIRRSVSLCTLSLLLFSPCRSTSQSQIPMQVFPNTPLADPVTEKNKHKILDHEFSGYMERVMELWEVKGTTIALVRPDGEVEFGAYGIKTEDGEKITPEAFLASTMGILMDDFQQGKNQTELPSGINSFTWNTKVKDLLPDEWGLLDHWANEKVDILDILSHRSGLPRHDGSYTLQGTALDVIKRMKYLRPAHEPRQKFAYNNQMFTAGSYIIKKYAPTHDYPSFIADRIFSPLVMTSTTFSPEVAWRSGNLSQSWTAHSRRIPFQYRDASVDLISGPGGVITNVVDLSRWLKVLLNKGVDPASNKTVLPRTVYDMVTTAHTLTNGNPAEAQQFSIAGYGMGWLRTSIKGHEILQHAGAIPGFSASVTFFPNDGFGVAILMNTADKATVNQAISLRIAEDVLGLERTPRAEDPTAVYPERPSRDPDTNSTFSLDAYSGTYHNPGYGSFTLCAPSSTSHYCAKVLDDFAIVDNAQSVPLPPNSTMPQLYAEWSRFWSTHVRMVHVENDTFEISLTALFPEGYGADNKPFEAYEMDAYIGQGKFVLDERKEKIVGFGLFGSDDPGMHHALGEETGIKESSIAWFEKV</sequence>
<gene>
    <name evidence="5" type="ORF">SCHPADRAFT_940021</name>
</gene>
<comment type="similarity">
    <text evidence="1">Belongs to the peptidase S12 family.</text>
</comment>
<feature type="domain" description="Beta-lactamase-related" evidence="4">
    <location>
        <begin position="131"/>
        <end position="395"/>
    </location>
</feature>
<proteinExistence type="inferred from homology"/>
<keyword evidence="6" id="KW-1185">Reference proteome</keyword>
<feature type="region of interest" description="Disordered" evidence="2">
    <location>
        <begin position="411"/>
        <end position="431"/>
    </location>
</feature>
<dbReference type="Pfam" id="PF00144">
    <property type="entry name" value="Beta-lactamase"/>
    <property type="match status" value="1"/>
</dbReference>
<dbReference type="AlphaFoldDB" id="A0A0H2RPK1"/>
<dbReference type="EMBL" id="KQ085953">
    <property type="protein sequence ID" value="KLO13809.1"/>
    <property type="molecule type" value="Genomic_DNA"/>
</dbReference>
<dbReference type="Proteomes" id="UP000053477">
    <property type="component" value="Unassembled WGS sequence"/>
</dbReference>
<protein>
    <submittedName>
        <fullName evidence="5">Beta-lactamase/transpeptidase-like protein</fullName>
    </submittedName>
</protein>
<name>A0A0H2RPK1_9AGAM</name>
<organism evidence="5 6">
    <name type="scientific">Schizopora paradoxa</name>
    <dbReference type="NCBI Taxonomy" id="27342"/>
    <lineage>
        <taxon>Eukaryota</taxon>
        <taxon>Fungi</taxon>
        <taxon>Dikarya</taxon>
        <taxon>Basidiomycota</taxon>
        <taxon>Agaricomycotina</taxon>
        <taxon>Agaricomycetes</taxon>
        <taxon>Hymenochaetales</taxon>
        <taxon>Schizoporaceae</taxon>
        <taxon>Schizopora</taxon>
    </lineage>
</organism>
<dbReference type="InParanoid" id="A0A0H2RPK1"/>
<dbReference type="InterPro" id="IPR050491">
    <property type="entry name" value="AmpC-like"/>
</dbReference>
<feature type="chain" id="PRO_5005202064" evidence="3">
    <location>
        <begin position="24"/>
        <end position="587"/>
    </location>
</feature>
<dbReference type="SUPFAM" id="SSF56601">
    <property type="entry name" value="beta-lactamase/transpeptidase-like"/>
    <property type="match status" value="1"/>
</dbReference>
<dbReference type="InterPro" id="IPR012338">
    <property type="entry name" value="Beta-lactam/transpept-like"/>
</dbReference>
<evidence type="ECO:0000256" key="2">
    <source>
        <dbReference type="SAM" id="MobiDB-lite"/>
    </source>
</evidence>
<evidence type="ECO:0000313" key="5">
    <source>
        <dbReference type="EMBL" id="KLO13809.1"/>
    </source>
</evidence>
<dbReference type="Gene3D" id="3.40.710.10">
    <property type="entry name" value="DD-peptidase/beta-lactamase superfamily"/>
    <property type="match status" value="1"/>
</dbReference>
<dbReference type="InterPro" id="IPR001466">
    <property type="entry name" value="Beta-lactam-related"/>
</dbReference>
<feature type="signal peptide" evidence="3">
    <location>
        <begin position="1"/>
        <end position="23"/>
    </location>
</feature>
<evidence type="ECO:0000256" key="3">
    <source>
        <dbReference type="SAM" id="SignalP"/>
    </source>
</evidence>
<dbReference type="PANTHER" id="PTHR46825:SF15">
    <property type="entry name" value="BETA-LACTAMASE-RELATED DOMAIN-CONTAINING PROTEIN"/>
    <property type="match status" value="1"/>
</dbReference>
<keyword evidence="3" id="KW-0732">Signal</keyword>
<reference evidence="5 6" key="1">
    <citation type="submission" date="2015-04" db="EMBL/GenBank/DDBJ databases">
        <title>Complete genome sequence of Schizopora paradoxa KUC8140, a cosmopolitan wood degrader in East Asia.</title>
        <authorList>
            <consortium name="DOE Joint Genome Institute"/>
            <person name="Min B."/>
            <person name="Park H."/>
            <person name="Jang Y."/>
            <person name="Kim J.-J."/>
            <person name="Kim K.H."/>
            <person name="Pangilinan J."/>
            <person name="Lipzen A."/>
            <person name="Riley R."/>
            <person name="Grigoriev I.V."/>
            <person name="Spatafora J.W."/>
            <person name="Choi I.-G."/>
        </authorList>
    </citation>
    <scope>NUCLEOTIDE SEQUENCE [LARGE SCALE GENOMIC DNA]</scope>
    <source>
        <strain evidence="5 6">KUC8140</strain>
    </source>
</reference>